<evidence type="ECO:0000256" key="1">
    <source>
        <dbReference type="SAM" id="MobiDB-lite"/>
    </source>
</evidence>
<feature type="region of interest" description="Disordered" evidence="1">
    <location>
        <begin position="162"/>
        <end position="200"/>
    </location>
</feature>
<name>A0A6A6X6J8_9PLEO</name>
<protein>
    <submittedName>
        <fullName evidence="2">Uncharacterized protein</fullName>
    </submittedName>
</protein>
<feature type="region of interest" description="Disordered" evidence="1">
    <location>
        <begin position="65"/>
        <end position="120"/>
    </location>
</feature>
<sequence>MDDAGGRRRGVRGVYTDGGCKGTLSGWVRMRQRGRGVYSIAADIAQLRWASVERAGLHGQLAAGLEHEPAGGGSKPHGGVQDSQRPMSRDVWRATQGAATQTGRPGARTEPSCSRLSNHARGMTSIRRRYVHTVGGGVGVGVGVGEFPGLWWRRLAVHAGKTRTTFQPTGGPPTSSTPTSSPSRRPPRRPPSSQHCSSTVPYHLPAYHRRCRIHFVSYQHPGAPSRQAPNSASRIRLGGDLEALPQLQTRSRDQHDQHGGACESLGTKRHRTMSGNLPPSYIASPSLHHRRASAVPSAVSAHATRWIPLAHSHTPRAPSSRTHPAFPKPTAVHAPAQHTFSAVSASDGLHQARICSPCIKAWLPIYCYPDHTLFPSFYLCIHFPLATRTSLREQPYDTAMLHPLATPSQL</sequence>
<feature type="region of interest" description="Disordered" evidence="1">
    <location>
        <begin position="249"/>
        <end position="284"/>
    </location>
</feature>
<dbReference type="Proteomes" id="UP000799757">
    <property type="component" value="Unassembled WGS sequence"/>
</dbReference>
<organism evidence="2 3">
    <name type="scientific">Melanomma pulvis-pyrius CBS 109.77</name>
    <dbReference type="NCBI Taxonomy" id="1314802"/>
    <lineage>
        <taxon>Eukaryota</taxon>
        <taxon>Fungi</taxon>
        <taxon>Dikarya</taxon>
        <taxon>Ascomycota</taxon>
        <taxon>Pezizomycotina</taxon>
        <taxon>Dothideomycetes</taxon>
        <taxon>Pleosporomycetidae</taxon>
        <taxon>Pleosporales</taxon>
        <taxon>Melanommataceae</taxon>
        <taxon>Melanomma</taxon>
    </lineage>
</organism>
<reference evidence="2" key="1">
    <citation type="journal article" date="2020" name="Stud. Mycol.">
        <title>101 Dothideomycetes genomes: a test case for predicting lifestyles and emergence of pathogens.</title>
        <authorList>
            <person name="Haridas S."/>
            <person name="Albert R."/>
            <person name="Binder M."/>
            <person name="Bloem J."/>
            <person name="Labutti K."/>
            <person name="Salamov A."/>
            <person name="Andreopoulos B."/>
            <person name="Baker S."/>
            <person name="Barry K."/>
            <person name="Bills G."/>
            <person name="Bluhm B."/>
            <person name="Cannon C."/>
            <person name="Castanera R."/>
            <person name="Culley D."/>
            <person name="Daum C."/>
            <person name="Ezra D."/>
            <person name="Gonzalez J."/>
            <person name="Henrissat B."/>
            <person name="Kuo A."/>
            <person name="Liang C."/>
            <person name="Lipzen A."/>
            <person name="Lutzoni F."/>
            <person name="Magnuson J."/>
            <person name="Mondo S."/>
            <person name="Nolan M."/>
            <person name="Ohm R."/>
            <person name="Pangilinan J."/>
            <person name="Park H.-J."/>
            <person name="Ramirez L."/>
            <person name="Alfaro M."/>
            <person name="Sun H."/>
            <person name="Tritt A."/>
            <person name="Yoshinaga Y."/>
            <person name="Zwiers L.-H."/>
            <person name="Turgeon B."/>
            <person name="Goodwin S."/>
            <person name="Spatafora J."/>
            <person name="Crous P."/>
            <person name="Grigoriev I."/>
        </authorList>
    </citation>
    <scope>NUCLEOTIDE SEQUENCE</scope>
    <source>
        <strain evidence="2">CBS 109.77</strain>
    </source>
</reference>
<accession>A0A6A6X6J8</accession>
<dbReference type="AlphaFoldDB" id="A0A6A6X6J8"/>
<proteinExistence type="predicted"/>
<evidence type="ECO:0000313" key="2">
    <source>
        <dbReference type="EMBL" id="KAF2791784.1"/>
    </source>
</evidence>
<gene>
    <name evidence="2" type="ORF">K505DRAFT_61952</name>
</gene>
<feature type="compositionally biased region" description="Low complexity" evidence="1">
    <location>
        <begin position="162"/>
        <end position="183"/>
    </location>
</feature>
<evidence type="ECO:0000313" key="3">
    <source>
        <dbReference type="Proteomes" id="UP000799757"/>
    </source>
</evidence>
<dbReference type="EMBL" id="MU002002">
    <property type="protein sequence ID" value="KAF2791784.1"/>
    <property type="molecule type" value="Genomic_DNA"/>
</dbReference>
<keyword evidence="3" id="KW-1185">Reference proteome</keyword>